<protein>
    <submittedName>
        <fullName evidence="2">Uncharacterized protein</fullName>
    </submittedName>
</protein>
<sequence length="70" mass="8427">MHNKGYIYRVYHPIYGFLFRYYCELIFIAVYRRGYHESYLGCRLFLLCCCCIDTMFSEMKGQVEMTGCCC</sequence>
<accession>A0A2P2MER6</accession>
<keyword evidence="1" id="KW-0812">Transmembrane</keyword>
<evidence type="ECO:0000313" key="2">
    <source>
        <dbReference type="EMBL" id="MBX28720.1"/>
    </source>
</evidence>
<keyword evidence="1" id="KW-1133">Transmembrane helix</keyword>
<evidence type="ECO:0000256" key="1">
    <source>
        <dbReference type="SAM" id="Phobius"/>
    </source>
</evidence>
<feature type="transmembrane region" description="Helical" evidence="1">
    <location>
        <begin position="38"/>
        <end position="56"/>
    </location>
</feature>
<reference evidence="2" key="1">
    <citation type="submission" date="2018-02" db="EMBL/GenBank/DDBJ databases">
        <title>Rhizophora mucronata_Transcriptome.</title>
        <authorList>
            <person name="Meera S.P."/>
            <person name="Sreeshan A."/>
            <person name="Augustine A."/>
        </authorList>
    </citation>
    <scope>NUCLEOTIDE SEQUENCE</scope>
    <source>
        <tissue evidence="2">Leaf</tissue>
    </source>
</reference>
<name>A0A2P2MER6_RHIMU</name>
<proteinExistence type="predicted"/>
<organism evidence="2">
    <name type="scientific">Rhizophora mucronata</name>
    <name type="common">Asiatic mangrove</name>
    <dbReference type="NCBI Taxonomy" id="61149"/>
    <lineage>
        <taxon>Eukaryota</taxon>
        <taxon>Viridiplantae</taxon>
        <taxon>Streptophyta</taxon>
        <taxon>Embryophyta</taxon>
        <taxon>Tracheophyta</taxon>
        <taxon>Spermatophyta</taxon>
        <taxon>Magnoliopsida</taxon>
        <taxon>eudicotyledons</taxon>
        <taxon>Gunneridae</taxon>
        <taxon>Pentapetalae</taxon>
        <taxon>rosids</taxon>
        <taxon>fabids</taxon>
        <taxon>Malpighiales</taxon>
        <taxon>Rhizophoraceae</taxon>
        <taxon>Rhizophora</taxon>
    </lineage>
</organism>
<dbReference type="AlphaFoldDB" id="A0A2P2MER6"/>
<dbReference type="EMBL" id="GGEC01048236">
    <property type="protein sequence ID" value="MBX28720.1"/>
    <property type="molecule type" value="Transcribed_RNA"/>
</dbReference>
<keyword evidence="1" id="KW-0472">Membrane</keyword>
<feature type="transmembrane region" description="Helical" evidence="1">
    <location>
        <begin position="12"/>
        <end position="32"/>
    </location>
</feature>